<keyword evidence="4" id="KW-0812">Transmembrane</keyword>
<feature type="transmembrane region" description="Helical" evidence="4">
    <location>
        <begin position="160"/>
        <end position="177"/>
    </location>
</feature>
<keyword evidence="2" id="KW-0413">Isomerase</keyword>
<dbReference type="SUPFAM" id="SSF53681">
    <property type="entry name" value="Aspartate/glutamate racemase"/>
    <property type="match status" value="2"/>
</dbReference>
<gene>
    <name evidence="5" type="ORF">FNV43_RR06938</name>
</gene>
<protein>
    <recommendedName>
        <fullName evidence="7">Aspartate racemase</fullName>
    </recommendedName>
</protein>
<feature type="transmembrane region" description="Helical" evidence="4">
    <location>
        <begin position="132"/>
        <end position="148"/>
    </location>
</feature>
<name>A0A8K0HER6_9ROSA</name>
<dbReference type="InterPro" id="IPR015942">
    <property type="entry name" value="Asp/Glu/hydantoin_racemase"/>
</dbReference>
<dbReference type="GO" id="GO:0047661">
    <property type="term" value="F:amino-acid racemase activity"/>
    <property type="evidence" value="ECO:0007669"/>
    <property type="project" value="InterPro"/>
</dbReference>
<evidence type="ECO:0000313" key="5">
    <source>
        <dbReference type="EMBL" id="KAF3450849.1"/>
    </source>
</evidence>
<keyword evidence="6" id="KW-1185">Reference proteome</keyword>
<dbReference type="PANTHER" id="PTHR21198:SF7">
    <property type="entry name" value="ASPARTATE-GLUTAMATE RACEMASE FAMILY"/>
    <property type="match status" value="1"/>
</dbReference>
<proteinExistence type="inferred from homology"/>
<evidence type="ECO:0008006" key="7">
    <source>
        <dbReference type="Google" id="ProtNLM"/>
    </source>
</evidence>
<evidence type="ECO:0000256" key="2">
    <source>
        <dbReference type="ARBA" id="ARBA00023235"/>
    </source>
</evidence>
<keyword evidence="4" id="KW-0472">Membrane</keyword>
<organism evidence="5 6">
    <name type="scientific">Rhamnella rubrinervis</name>
    <dbReference type="NCBI Taxonomy" id="2594499"/>
    <lineage>
        <taxon>Eukaryota</taxon>
        <taxon>Viridiplantae</taxon>
        <taxon>Streptophyta</taxon>
        <taxon>Embryophyta</taxon>
        <taxon>Tracheophyta</taxon>
        <taxon>Spermatophyta</taxon>
        <taxon>Magnoliopsida</taxon>
        <taxon>eudicotyledons</taxon>
        <taxon>Gunneridae</taxon>
        <taxon>Pentapetalae</taxon>
        <taxon>rosids</taxon>
        <taxon>fabids</taxon>
        <taxon>Rosales</taxon>
        <taxon>Rhamnaceae</taxon>
        <taxon>rhamnoid group</taxon>
        <taxon>Rhamneae</taxon>
        <taxon>Rhamnella</taxon>
    </lineage>
</organism>
<feature type="transmembrane region" description="Helical" evidence="4">
    <location>
        <begin position="7"/>
        <end position="27"/>
    </location>
</feature>
<comment type="similarity">
    <text evidence="1">Belongs to the aspartate/glutamate racemases family.</text>
</comment>
<comment type="caution">
    <text evidence="5">The sequence shown here is derived from an EMBL/GenBank/DDBJ whole genome shotgun (WGS) entry which is preliminary data.</text>
</comment>
<dbReference type="NCBIfam" id="TIGR00035">
    <property type="entry name" value="asp_race"/>
    <property type="match status" value="1"/>
</dbReference>
<feature type="compositionally biased region" description="Low complexity" evidence="3">
    <location>
        <begin position="259"/>
        <end position="270"/>
    </location>
</feature>
<sequence>MASSKKWASTISSIASLIYLLVIVLQIPLFRVPCKGGICKTPMEFTSSQLLACQLFPDFAVKAILYPGAIANAYYKNRPIPSYNNLLKLYNFTNVNKAPVTSDLQRLEVLAGSYLSVAGALLGLMKRGRMSLFGILLVIWGLVREIFLRKSANKLTGKDIYIYPAMAIALVSAFMSVRKDVRKIVRSCKGRHVYKAKHMFDGSVVMSFHSLNYPSHRLGSINTHTTLYKTRLNPVHAVPPSPILLQTDESGNYPESEKGSSSSPASTSNASGNSLLGLANTVGIIGGMSVGSTLKFLRKLVQRSSKDESSIPFVLCSDPVLNKDLLLHERSFLPSHSSKSECAQLDPNPIVKNLRNKRAFLENSGARCIVMPCHISHSWHEEISNGCPVPFFHMGECVAKQLKEAKLRPLEAGSPLRIGVLATSATLTAGFYQEKLQNEGFEVVLPDKATMEHTVIPATEAISRKDIEGARNLLRIALQVLLVRAVNSVILASDEMRDLLPQEDPLLKKCIDPMDALAWSTIKWAQSAGKGT</sequence>
<evidence type="ECO:0000256" key="1">
    <source>
        <dbReference type="ARBA" id="ARBA00007847"/>
    </source>
</evidence>
<dbReference type="InterPro" id="IPR004380">
    <property type="entry name" value="Asp_race"/>
</dbReference>
<dbReference type="Gene3D" id="3.40.50.1860">
    <property type="match status" value="2"/>
</dbReference>
<dbReference type="OrthoDB" id="187836at2759"/>
<dbReference type="PANTHER" id="PTHR21198">
    <property type="entry name" value="GLUTAMATE RACEMASE"/>
    <property type="match status" value="1"/>
</dbReference>
<dbReference type="EMBL" id="VOIH02000003">
    <property type="protein sequence ID" value="KAF3450849.1"/>
    <property type="molecule type" value="Genomic_DNA"/>
</dbReference>
<accession>A0A8K0HER6</accession>
<dbReference type="Pfam" id="PF01177">
    <property type="entry name" value="Asp_Glu_race"/>
    <property type="match status" value="1"/>
</dbReference>
<evidence type="ECO:0000313" key="6">
    <source>
        <dbReference type="Proteomes" id="UP000796880"/>
    </source>
</evidence>
<evidence type="ECO:0000256" key="3">
    <source>
        <dbReference type="SAM" id="MobiDB-lite"/>
    </source>
</evidence>
<keyword evidence="4" id="KW-1133">Transmembrane helix</keyword>
<feature type="region of interest" description="Disordered" evidence="3">
    <location>
        <begin position="246"/>
        <end position="270"/>
    </location>
</feature>
<reference evidence="5" key="1">
    <citation type="submission" date="2020-03" db="EMBL/GenBank/DDBJ databases">
        <title>A high-quality chromosome-level genome assembly of a woody plant with both climbing and erect habits, Rhamnella rubrinervis.</title>
        <authorList>
            <person name="Lu Z."/>
            <person name="Yang Y."/>
            <person name="Zhu X."/>
            <person name="Sun Y."/>
        </authorList>
    </citation>
    <scope>NUCLEOTIDE SEQUENCE</scope>
    <source>
        <strain evidence="5">BYM</strain>
        <tissue evidence="5">Leaf</tissue>
    </source>
</reference>
<dbReference type="AlphaFoldDB" id="A0A8K0HER6"/>
<dbReference type="Proteomes" id="UP000796880">
    <property type="component" value="Unassembled WGS sequence"/>
</dbReference>
<dbReference type="InterPro" id="IPR001920">
    <property type="entry name" value="Asp/Glu_race"/>
</dbReference>
<evidence type="ECO:0000256" key="4">
    <source>
        <dbReference type="SAM" id="Phobius"/>
    </source>
</evidence>